<organism evidence="2 3">
    <name type="scientific">Theobroma cacao</name>
    <name type="common">Cacao</name>
    <name type="synonym">Cocoa</name>
    <dbReference type="NCBI Taxonomy" id="3641"/>
    <lineage>
        <taxon>Eukaryota</taxon>
        <taxon>Viridiplantae</taxon>
        <taxon>Streptophyta</taxon>
        <taxon>Embryophyta</taxon>
        <taxon>Tracheophyta</taxon>
        <taxon>Spermatophyta</taxon>
        <taxon>Magnoliopsida</taxon>
        <taxon>eudicotyledons</taxon>
        <taxon>Gunneridae</taxon>
        <taxon>Pentapetalae</taxon>
        <taxon>rosids</taxon>
        <taxon>malvids</taxon>
        <taxon>Malvales</taxon>
        <taxon>Malvaceae</taxon>
        <taxon>Byttnerioideae</taxon>
        <taxon>Theobroma</taxon>
    </lineage>
</organism>
<proteinExistence type="predicted"/>
<dbReference type="HOGENOM" id="CLU_2053935_0_0_1"/>
<dbReference type="EMBL" id="CM001881">
    <property type="protein sequence ID" value="EOY23746.1"/>
    <property type="molecule type" value="Genomic_DNA"/>
</dbReference>
<dbReference type="AlphaFoldDB" id="A0A061G2F5"/>
<evidence type="ECO:0000256" key="1">
    <source>
        <dbReference type="SAM" id="MobiDB-lite"/>
    </source>
</evidence>
<protein>
    <submittedName>
        <fullName evidence="2">Uncharacterized protein</fullName>
    </submittedName>
</protein>
<dbReference type="Gramene" id="Tc03v2_t017590.1">
    <property type="protein sequence ID" value="Tc03v2_p017590.1"/>
    <property type="gene ID" value="Tc03v2_g017590"/>
</dbReference>
<dbReference type="OrthoDB" id="1166561at2759"/>
<dbReference type="InParanoid" id="A0A061G2F5"/>
<dbReference type="KEGG" id="tcc:18605888"/>
<accession>A0A061G2F5</accession>
<dbReference type="Gramene" id="EOY23746">
    <property type="protein sequence ID" value="EOY23746"/>
    <property type="gene ID" value="TCM_015544"/>
</dbReference>
<feature type="compositionally biased region" description="Low complexity" evidence="1">
    <location>
        <begin position="56"/>
        <end position="68"/>
    </location>
</feature>
<dbReference type="OMA" id="TEDPAHA"/>
<dbReference type="Proteomes" id="UP000026915">
    <property type="component" value="Chromosome 3"/>
</dbReference>
<sequence>MGGCASRPKEFDTPVDAPASPEKAQLETAAQENTDGGEDQNKQPLVDLSEPEKEAQNSSSDSNAATAAELVSADTAKPTEDDVKAVANNAEDKVEATQADKSKAAPSKEEDKNDAPLVTL</sequence>
<feature type="compositionally biased region" description="Basic and acidic residues" evidence="1">
    <location>
        <begin position="77"/>
        <end position="114"/>
    </location>
</feature>
<feature type="region of interest" description="Disordered" evidence="1">
    <location>
        <begin position="1"/>
        <end position="120"/>
    </location>
</feature>
<evidence type="ECO:0000313" key="3">
    <source>
        <dbReference type="Proteomes" id="UP000026915"/>
    </source>
</evidence>
<keyword evidence="3" id="KW-1185">Reference proteome</keyword>
<gene>
    <name evidence="2" type="ORF">TCM_015544</name>
</gene>
<name>A0A061G2F5_THECC</name>
<reference evidence="2 3" key="1">
    <citation type="journal article" date="2013" name="Genome Biol.">
        <title>The genome sequence of the most widely cultivated cacao type and its use to identify candidate genes regulating pod color.</title>
        <authorList>
            <person name="Motamayor J.C."/>
            <person name="Mockaitis K."/>
            <person name="Schmutz J."/>
            <person name="Haiminen N."/>
            <person name="Iii D.L."/>
            <person name="Cornejo O."/>
            <person name="Findley S.D."/>
            <person name="Zheng P."/>
            <person name="Utro F."/>
            <person name="Royaert S."/>
            <person name="Saski C."/>
            <person name="Jenkins J."/>
            <person name="Podicheti R."/>
            <person name="Zhao M."/>
            <person name="Scheffler B.E."/>
            <person name="Stack J.C."/>
            <person name="Feltus F.A."/>
            <person name="Mustiga G.M."/>
            <person name="Amores F."/>
            <person name="Phillips W."/>
            <person name="Marelli J.P."/>
            <person name="May G.D."/>
            <person name="Shapiro H."/>
            <person name="Ma J."/>
            <person name="Bustamante C.D."/>
            <person name="Schnell R.J."/>
            <person name="Main D."/>
            <person name="Gilbert D."/>
            <person name="Parida L."/>
            <person name="Kuhn D.N."/>
        </authorList>
    </citation>
    <scope>NUCLEOTIDE SEQUENCE [LARGE SCALE GENOMIC DNA]</scope>
    <source>
        <strain evidence="3">cv. Matina 1-6</strain>
    </source>
</reference>
<evidence type="ECO:0000313" key="2">
    <source>
        <dbReference type="EMBL" id="EOY23746.1"/>
    </source>
</evidence>